<accession>A0A3E0TUH2</accession>
<dbReference type="EMBL" id="QUOU01000001">
    <property type="protein sequence ID" value="REL28100.1"/>
    <property type="molecule type" value="Genomic_DNA"/>
</dbReference>
<proteinExistence type="predicted"/>
<gene>
    <name evidence="2" type="ORF">DXX93_17045</name>
</gene>
<comment type="caution">
    <text evidence="2">The sequence shown here is derived from an EMBL/GenBank/DDBJ whole genome shotgun (WGS) entry which is preliminary data.</text>
</comment>
<dbReference type="Gene3D" id="1.10.3210.10">
    <property type="entry name" value="Hypothetical protein af1432"/>
    <property type="match status" value="1"/>
</dbReference>
<dbReference type="RefSeq" id="WP_116009154.1">
    <property type="nucleotide sequence ID" value="NZ_QUOU01000001.1"/>
</dbReference>
<protein>
    <submittedName>
        <fullName evidence="2">HDOD domain-containing protein</fullName>
    </submittedName>
</protein>
<dbReference type="PANTHER" id="PTHR33525">
    <property type="match status" value="1"/>
</dbReference>
<dbReference type="SUPFAM" id="SSF109604">
    <property type="entry name" value="HD-domain/PDEase-like"/>
    <property type="match status" value="1"/>
</dbReference>
<dbReference type="Proteomes" id="UP000256478">
    <property type="component" value="Unassembled WGS sequence"/>
</dbReference>
<sequence length="283" mass="32086">MLQVDESVLKDIGRGFSVPAQPSLLLELQDKVKQGEPNLDEIAELIAQDISVSAKVLKTINSPLYGLARKIADIPKSVKYIGLDGIVSLVTSDLIQKSFRQQDCSISLESFWDNASNIANTAVFIGQKLHRRIAKEKLFTLGLFHDCGIPIMAIKYHNYQDVLDHAEKNPSEVITAVEERAFQVHHATIGYYVATSWRLPPDICQLILRHHERDFLTKLDGSEAQLAFAILKMAENIVHQHKFFRPSSDWQYLQDSVFTVLDCDEYDYQDLLEDLDEALTSVR</sequence>
<dbReference type="PANTHER" id="PTHR33525:SF6">
    <property type="entry name" value="HDOD DOMAIN-CONTAINING PROTEIN"/>
    <property type="match status" value="1"/>
</dbReference>
<organism evidence="2 3">
    <name type="scientific">Thalassotalea euphylliae</name>
    <dbReference type="NCBI Taxonomy" id="1655234"/>
    <lineage>
        <taxon>Bacteria</taxon>
        <taxon>Pseudomonadati</taxon>
        <taxon>Pseudomonadota</taxon>
        <taxon>Gammaproteobacteria</taxon>
        <taxon>Alteromonadales</taxon>
        <taxon>Colwelliaceae</taxon>
        <taxon>Thalassotalea</taxon>
    </lineage>
</organism>
<dbReference type="InterPro" id="IPR013976">
    <property type="entry name" value="HDOD"/>
</dbReference>
<dbReference type="PROSITE" id="PS51833">
    <property type="entry name" value="HDOD"/>
    <property type="match status" value="1"/>
</dbReference>
<dbReference type="Pfam" id="PF08668">
    <property type="entry name" value="HDOD"/>
    <property type="match status" value="1"/>
</dbReference>
<dbReference type="OrthoDB" id="9784953at2"/>
<dbReference type="InterPro" id="IPR052340">
    <property type="entry name" value="RNase_Y/CdgJ"/>
</dbReference>
<name>A0A3E0TUH2_9GAMM</name>
<evidence type="ECO:0000313" key="2">
    <source>
        <dbReference type="EMBL" id="REL28100.1"/>
    </source>
</evidence>
<dbReference type="AlphaFoldDB" id="A0A3E0TUH2"/>
<feature type="domain" description="HDOD" evidence="1">
    <location>
        <begin position="18"/>
        <end position="213"/>
    </location>
</feature>
<reference evidence="2 3" key="1">
    <citation type="submission" date="2018-08" db="EMBL/GenBank/DDBJ databases">
        <title>Thalassotalea euphylliae genome.</title>
        <authorList>
            <person name="Summers S."/>
            <person name="Rice S.A."/>
            <person name="Freckelton M.L."/>
            <person name="Nedved B.T."/>
            <person name="Hadfield M.G."/>
        </authorList>
    </citation>
    <scope>NUCLEOTIDE SEQUENCE [LARGE SCALE GENOMIC DNA]</scope>
    <source>
        <strain evidence="2 3">H1</strain>
    </source>
</reference>
<evidence type="ECO:0000313" key="3">
    <source>
        <dbReference type="Proteomes" id="UP000256478"/>
    </source>
</evidence>
<evidence type="ECO:0000259" key="1">
    <source>
        <dbReference type="PROSITE" id="PS51833"/>
    </source>
</evidence>